<comment type="caution">
    <text evidence="2">The sequence shown here is derived from an EMBL/GenBank/DDBJ whole genome shotgun (WGS) entry which is preliminary data.</text>
</comment>
<gene>
    <name evidence="2" type="ORF">GPA24_14055</name>
</gene>
<evidence type="ECO:0000313" key="3">
    <source>
        <dbReference type="Proteomes" id="UP000633943"/>
    </source>
</evidence>
<accession>A0ABX1NXI9</accession>
<sequence>MLMAIASFSSIRYGKIVVNRPQAALFVLLIFTMVLSAVWNEAFDLGMGAVIIAVSWLYLARVLPSKPYDSFPLLISVWVTFLSISVFNALYPLVFPYKGMFYNPNSLGGFYAAMSAGFCVCILYGVSERRSIFPHLLALGFCVVLTLVSNSRIAFASAVASVILMAIAMARVGAKKRSKGRARLYLIAILAVSLMGAGFFWQGIYDVFIQKFIIKASAGDISNSRFDIWEQILANITLLGNGRDAFATMDHAAHSTYFSILAQYGYLSALLFVLLIGWTIVLSTRKAVMKFYGGAPLIFAISFALLSITEGMLMKTSMFLLMLVLNLPTIKLTGNVEVENKSRRFQQAQRILQNV</sequence>
<feature type="transmembrane region" description="Helical" evidence="1">
    <location>
        <begin position="71"/>
        <end position="94"/>
    </location>
</feature>
<evidence type="ECO:0008006" key="4">
    <source>
        <dbReference type="Google" id="ProtNLM"/>
    </source>
</evidence>
<feature type="transmembrane region" description="Helical" evidence="1">
    <location>
        <begin position="291"/>
        <end position="308"/>
    </location>
</feature>
<feature type="transmembrane region" description="Helical" evidence="1">
    <location>
        <begin position="184"/>
        <end position="204"/>
    </location>
</feature>
<feature type="transmembrane region" description="Helical" evidence="1">
    <location>
        <begin position="21"/>
        <end position="39"/>
    </location>
</feature>
<feature type="transmembrane region" description="Helical" evidence="1">
    <location>
        <begin position="264"/>
        <end position="284"/>
    </location>
</feature>
<proteinExistence type="predicted"/>
<dbReference type="Proteomes" id="UP000633943">
    <property type="component" value="Unassembled WGS sequence"/>
</dbReference>
<dbReference type="EMBL" id="WTVP01000042">
    <property type="protein sequence ID" value="NMG16647.1"/>
    <property type="molecule type" value="Genomic_DNA"/>
</dbReference>
<keyword evidence="3" id="KW-1185">Reference proteome</keyword>
<feature type="transmembrane region" description="Helical" evidence="1">
    <location>
        <begin position="154"/>
        <end position="172"/>
    </location>
</feature>
<feature type="transmembrane region" description="Helical" evidence="1">
    <location>
        <begin position="132"/>
        <end position="148"/>
    </location>
</feature>
<name>A0ABX1NXI9_9RHOO</name>
<evidence type="ECO:0000256" key="1">
    <source>
        <dbReference type="SAM" id="Phobius"/>
    </source>
</evidence>
<keyword evidence="1" id="KW-0472">Membrane</keyword>
<protein>
    <recommendedName>
        <fullName evidence="4">O-antigen ligase domain-containing protein</fullName>
    </recommendedName>
</protein>
<feature type="transmembrane region" description="Helical" evidence="1">
    <location>
        <begin position="45"/>
        <end position="64"/>
    </location>
</feature>
<evidence type="ECO:0000313" key="2">
    <source>
        <dbReference type="EMBL" id="NMG16647.1"/>
    </source>
</evidence>
<feature type="transmembrane region" description="Helical" evidence="1">
    <location>
        <begin position="106"/>
        <end position="125"/>
    </location>
</feature>
<organism evidence="2 3">
    <name type="scientific">Aromatoleum bremense</name>
    <dbReference type="NCBI Taxonomy" id="76115"/>
    <lineage>
        <taxon>Bacteria</taxon>
        <taxon>Pseudomonadati</taxon>
        <taxon>Pseudomonadota</taxon>
        <taxon>Betaproteobacteria</taxon>
        <taxon>Rhodocyclales</taxon>
        <taxon>Rhodocyclaceae</taxon>
        <taxon>Aromatoleum</taxon>
    </lineage>
</organism>
<keyword evidence="1" id="KW-0812">Transmembrane</keyword>
<reference evidence="2 3" key="1">
    <citation type="submission" date="2019-12" db="EMBL/GenBank/DDBJ databases">
        <title>Comparative genomics gives insights into the taxonomy of the Azoarcus-Aromatoleum group and reveals separate origins of nif in the plant-associated Azoarcus and non-plant-associated Aromatoleum sub-groups.</title>
        <authorList>
            <person name="Lafos M."/>
            <person name="Maluk M."/>
            <person name="Batista M."/>
            <person name="Junghare M."/>
            <person name="Carmona M."/>
            <person name="Faoro H."/>
            <person name="Cruz L.M."/>
            <person name="Battistoni F."/>
            <person name="De Souza E."/>
            <person name="Pedrosa F."/>
            <person name="Chen W.-M."/>
            <person name="Poole P.S."/>
            <person name="Dixon R.A."/>
            <person name="James E.K."/>
        </authorList>
    </citation>
    <scope>NUCLEOTIDE SEQUENCE [LARGE SCALE GENOMIC DNA]</scope>
    <source>
        <strain evidence="2 3">PbN1</strain>
    </source>
</reference>
<keyword evidence="1" id="KW-1133">Transmembrane helix</keyword>
<dbReference type="RefSeq" id="WP_210147559.1">
    <property type="nucleotide sequence ID" value="NZ_CP059467.1"/>
</dbReference>